<dbReference type="GO" id="GO:0016020">
    <property type="term" value="C:membrane"/>
    <property type="evidence" value="ECO:0007669"/>
    <property type="project" value="TreeGrafter"/>
</dbReference>
<accession>A0A1Q8ZYI0</accession>
<keyword evidence="4" id="KW-1185">Reference proteome</keyword>
<dbReference type="PANTHER" id="PTHR43798:SF31">
    <property type="entry name" value="AB HYDROLASE SUPERFAMILY PROTEIN YCLE"/>
    <property type="match status" value="1"/>
</dbReference>
<evidence type="ECO:0000313" key="3">
    <source>
        <dbReference type="EMBL" id="OLP46976.1"/>
    </source>
</evidence>
<dbReference type="PANTHER" id="PTHR43798">
    <property type="entry name" value="MONOACYLGLYCEROL LIPASE"/>
    <property type="match status" value="1"/>
</dbReference>
<name>A0A1Q8ZYI0_9HYPH</name>
<comment type="caution">
    <text evidence="3">The sequence shown here is derived from an EMBL/GenBank/DDBJ whole genome shotgun (WGS) entry which is preliminary data.</text>
</comment>
<proteinExistence type="predicted"/>
<dbReference type="SUPFAM" id="SSF53474">
    <property type="entry name" value="alpha/beta-Hydrolases"/>
    <property type="match status" value="1"/>
</dbReference>
<dbReference type="RefSeq" id="WP_075637458.1">
    <property type="nucleotide sequence ID" value="NZ_MKIM01000016.1"/>
</dbReference>
<sequence>MAQSILTRLGAKLNLVETGQGLPVVFQHGLGGDFAQVAQTFPNTLNMRRITLECRGHGGSTLGDVRPFSIAMFANDVLAAVDQLGIERFVAGGISMGAAIALHLAHFHKDRVSALLLVRPAWSFEAKPANMQPIRMIADLLQSYPIEEAKQRFSSSSIALALQQNAPDNLASLLGYFERDDATAFAEVLTDIASDGPGVSKAEAETLSIPTLIVGNQMDAIHPLSTAVELAATLPDAQFVEVAAKAADKALHFAQTQESITQFLTMHCSEKGQL</sequence>
<dbReference type="AlphaFoldDB" id="A0A1Q8ZYI0"/>
<protein>
    <submittedName>
        <fullName evidence="3">Esterase</fullName>
    </submittedName>
</protein>
<dbReference type="EMBL" id="MKIM01000016">
    <property type="protein sequence ID" value="OLP46976.1"/>
    <property type="molecule type" value="Genomic_DNA"/>
</dbReference>
<keyword evidence="1" id="KW-0378">Hydrolase</keyword>
<evidence type="ECO:0000259" key="2">
    <source>
        <dbReference type="Pfam" id="PF00561"/>
    </source>
</evidence>
<dbReference type="Proteomes" id="UP000186894">
    <property type="component" value="Unassembled WGS sequence"/>
</dbReference>
<dbReference type="Gene3D" id="3.40.50.1820">
    <property type="entry name" value="alpha/beta hydrolase"/>
    <property type="match status" value="1"/>
</dbReference>
<dbReference type="PRINTS" id="PR00111">
    <property type="entry name" value="ABHYDROLASE"/>
</dbReference>
<dbReference type="STRING" id="1867956.BJF95_15075"/>
<evidence type="ECO:0000256" key="1">
    <source>
        <dbReference type="ARBA" id="ARBA00022801"/>
    </source>
</evidence>
<evidence type="ECO:0000313" key="4">
    <source>
        <dbReference type="Proteomes" id="UP000186894"/>
    </source>
</evidence>
<dbReference type="InterPro" id="IPR000073">
    <property type="entry name" value="AB_hydrolase_1"/>
</dbReference>
<dbReference type="InterPro" id="IPR050266">
    <property type="entry name" value="AB_hydrolase_sf"/>
</dbReference>
<dbReference type="OrthoDB" id="7375358at2"/>
<dbReference type="InterPro" id="IPR029058">
    <property type="entry name" value="AB_hydrolase_fold"/>
</dbReference>
<gene>
    <name evidence="3" type="ORF">BJF95_15075</name>
</gene>
<dbReference type="GO" id="GO:0016787">
    <property type="term" value="F:hydrolase activity"/>
    <property type="evidence" value="ECO:0007669"/>
    <property type="project" value="UniProtKB-KW"/>
</dbReference>
<feature type="domain" description="AB hydrolase-1" evidence="2">
    <location>
        <begin position="23"/>
        <end position="242"/>
    </location>
</feature>
<organism evidence="3 4">
    <name type="scientific">Rhizobium oryziradicis</name>
    <dbReference type="NCBI Taxonomy" id="1867956"/>
    <lineage>
        <taxon>Bacteria</taxon>
        <taxon>Pseudomonadati</taxon>
        <taxon>Pseudomonadota</taxon>
        <taxon>Alphaproteobacteria</taxon>
        <taxon>Hyphomicrobiales</taxon>
        <taxon>Rhizobiaceae</taxon>
        <taxon>Rhizobium/Agrobacterium group</taxon>
        <taxon>Rhizobium</taxon>
    </lineage>
</organism>
<reference evidence="3 4" key="1">
    <citation type="submission" date="2016-09" db="EMBL/GenBank/DDBJ databases">
        <title>Rhizobium oryziradicis sp. nov., isolated from the root of rice.</title>
        <authorList>
            <person name="Zhao J."/>
            <person name="Zhang X."/>
        </authorList>
    </citation>
    <scope>NUCLEOTIDE SEQUENCE [LARGE SCALE GENOMIC DNA]</scope>
    <source>
        <strain evidence="3 4">N19</strain>
    </source>
</reference>
<dbReference type="Pfam" id="PF00561">
    <property type="entry name" value="Abhydrolase_1"/>
    <property type="match status" value="1"/>
</dbReference>